<organism evidence="1 2">
    <name type="scientific">Bauhinia variegata</name>
    <name type="common">Purple orchid tree</name>
    <name type="synonym">Phanera variegata</name>
    <dbReference type="NCBI Taxonomy" id="167791"/>
    <lineage>
        <taxon>Eukaryota</taxon>
        <taxon>Viridiplantae</taxon>
        <taxon>Streptophyta</taxon>
        <taxon>Embryophyta</taxon>
        <taxon>Tracheophyta</taxon>
        <taxon>Spermatophyta</taxon>
        <taxon>Magnoliopsida</taxon>
        <taxon>eudicotyledons</taxon>
        <taxon>Gunneridae</taxon>
        <taxon>Pentapetalae</taxon>
        <taxon>rosids</taxon>
        <taxon>fabids</taxon>
        <taxon>Fabales</taxon>
        <taxon>Fabaceae</taxon>
        <taxon>Cercidoideae</taxon>
        <taxon>Cercideae</taxon>
        <taxon>Bauhiniinae</taxon>
        <taxon>Bauhinia</taxon>
    </lineage>
</organism>
<gene>
    <name evidence="1" type="ORF">L6164_005381</name>
</gene>
<proteinExistence type="predicted"/>
<name>A0ACB9PQF3_BAUVA</name>
<keyword evidence="2" id="KW-1185">Reference proteome</keyword>
<sequence length="224" mass="25428">MGEAKLIATHESFPCARIEWALRIKGVEYEYIKENLANKSALLLESNPIHKKVPVLLHNGKPIAESLVILEYIDETWKQNPLLPQDPYQRAQARFWAKFIDEMCVPVIWGAGIAQGEKKGKALESALELLAFLEKLIHGNKFFGGEKIGFLDIVAGWIPHWLNVIEELGEMELLTAEKFPSLHEWGQNLIQTSPVKDCIPPREKVVDYFGFGFTYMRSLAANKP</sequence>
<comment type="caution">
    <text evidence="1">The sequence shown here is derived from an EMBL/GenBank/DDBJ whole genome shotgun (WGS) entry which is preliminary data.</text>
</comment>
<dbReference type="EMBL" id="CM039428">
    <property type="protein sequence ID" value="KAI4350982.1"/>
    <property type="molecule type" value="Genomic_DNA"/>
</dbReference>
<accession>A0ACB9PQF3</accession>
<evidence type="ECO:0000313" key="1">
    <source>
        <dbReference type="EMBL" id="KAI4350982.1"/>
    </source>
</evidence>
<reference evidence="1 2" key="1">
    <citation type="journal article" date="2022" name="DNA Res.">
        <title>Chromosomal-level genome assembly of the orchid tree Bauhinia variegata (Leguminosae; Cercidoideae) supports the allotetraploid origin hypothesis of Bauhinia.</title>
        <authorList>
            <person name="Zhong Y."/>
            <person name="Chen Y."/>
            <person name="Zheng D."/>
            <person name="Pang J."/>
            <person name="Liu Y."/>
            <person name="Luo S."/>
            <person name="Meng S."/>
            <person name="Qian L."/>
            <person name="Wei D."/>
            <person name="Dai S."/>
            <person name="Zhou R."/>
        </authorList>
    </citation>
    <scope>NUCLEOTIDE SEQUENCE [LARGE SCALE GENOMIC DNA]</scope>
    <source>
        <strain evidence="1">BV-YZ2020</strain>
    </source>
</reference>
<protein>
    <submittedName>
        <fullName evidence="1">Uncharacterized protein</fullName>
    </submittedName>
</protein>
<dbReference type="Proteomes" id="UP000828941">
    <property type="component" value="Chromosome 3"/>
</dbReference>
<evidence type="ECO:0000313" key="2">
    <source>
        <dbReference type="Proteomes" id="UP000828941"/>
    </source>
</evidence>